<dbReference type="Proteomes" id="UP000016930">
    <property type="component" value="Unassembled WGS sequence"/>
</dbReference>
<proteinExistence type="predicted"/>
<name>M2QUE3_CERS8</name>
<evidence type="ECO:0000313" key="3">
    <source>
        <dbReference type="Proteomes" id="UP000016930"/>
    </source>
</evidence>
<keyword evidence="3" id="KW-1185">Reference proteome</keyword>
<protein>
    <submittedName>
        <fullName evidence="2">Uncharacterized protein</fullName>
    </submittedName>
</protein>
<sequence>MKYRSESPDDLPESGLPTPPHSPRALEPADSAVFLLDSLTTFYQQERYWIHHTRAALELALTKGIDAPAITFPSSASSSTSTSSEATSPASSLASLPGSSPECPSSMNSDEPVVKTEPGSPPSVSTKHTRWLRRKNMMKLKLDGISSQAHARRRRPHRAPPTEPGARLLEMFSELVDARMESCQRVSRLVREAGRPDLCMC</sequence>
<evidence type="ECO:0000313" key="2">
    <source>
        <dbReference type="EMBL" id="EMD40688.1"/>
    </source>
</evidence>
<feature type="region of interest" description="Disordered" evidence="1">
    <location>
        <begin position="1"/>
        <end position="26"/>
    </location>
</feature>
<dbReference type="EMBL" id="KB445792">
    <property type="protein sequence ID" value="EMD40688.1"/>
    <property type="molecule type" value="Genomic_DNA"/>
</dbReference>
<dbReference type="HOGENOM" id="CLU_096586_0_0_1"/>
<feature type="region of interest" description="Disordered" evidence="1">
    <location>
        <begin position="144"/>
        <end position="164"/>
    </location>
</feature>
<feature type="compositionally biased region" description="Low complexity" evidence="1">
    <location>
        <begin position="73"/>
        <end position="102"/>
    </location>
</feature>
<organism evidence="2 3">
    <name type="scientific">Ceriporiopsis subvermispora (strain B)</name>
    <name type="common">White-rot fungus</name>
    <name type="synonym">Gelatoporia subvermispora</name>
    <dbReference type="NCBI Taxonomy" id="914234"/>
    <lineage>
        <taxon>Eukaryota</taxon>
        <taxon>Fungi</taxon>
        <taxon>Dikarya</taxon>
        <taxon>Basidiomycota</taxon>
        <taxon>Agaricomycotina</taxon>
        <taxon>Agaricomycetes</taxon>
        <taxon>Polyporales</taxon>
        <taxon>Gelatoporiaceae</taxon>
        <taxon>Gelatoporia</taxon>
    </lineage>
</organism>
<evidence type="ECO:0000256" key="1">
    <source>
        <dbReference type="SAM" id="MobiDB-lite"/>
    </source>
</evidence>
<gene>
    <name evidence="2" type="ORF">CERSUDRAFT_111263</name>
</gene>
<dbReference type="AlphaFoldDB" id="M2QUE3"/>
<reference evidence="2 3" key="1">
    <citation type="journal article" date="2012" name="Proc. Natl. Acad. Sci. U.S.A.">
        <title>Comparative genomics of Ceriporiopsis subvermispora and Phanerochaete chrysosporium provide insight into selective ligninolysis.</title>
        <authorList>
            <person name="Fernandez-Fueyo E."/>
            <person name="Ruiz-Duenas F.J."/>
            <person name="Ferreira P."/>
            <person name="Floudas D."/>
            <person name="Hibbett D.S."/>
            <person name="Canessa P."/>
            <person name="Larrondo L.F."/>
            <person name="James T.Y."/>
            <person name="Seelenfreund D."/>
            <person name="Lobos S."/>
            <person name="Polanco R."/>
            <person name="Tello M."/>
            <person name="Honda Y."/>
            <person name="Watanabe T."/>
            <person name="Watanabe T."/>
            <person name="Ryu J.S."/>
            <person name="Kubicek C.P."/>
            <person name="Schmoll M."/>
            <person name="Gaskell J."/>
            <person name="Hammel K.E."/>
            <person name="St John F.J."/>
            <person name="Vanden Wymelenberg A."/>
            <person name="Sabat G."/>
            <person name="Splinter BonDurant S."/>
            <person name="Syed K."/>
            <person name="Yadav J.S."/>
            <person name="Doddapaneni H."/>
            <person name="Subramanian V."/>
            <person name="Lavin J.L."/>
            <person name="Oguiza J.A."/>
            <person name="Perez G."/>
            <person name="Pisabarro A.G."/>
            <person name="Ramirez L."/>
            <person name="Santoyo F."/>
            <person name="Master E."/>
            <person name="Coutinho P.M."/>
            <person name="Henrissat B."/>
            <person name="Lombard V."/>
            <person name="Magnuson J.K."/>
            <person name="Kuees U."/>
            <person name="Hori C."/>
            <person name="Igarashi K."/>
            <person name="Samejima M."/>
            <person name="Held B.W."/>
            <person name="Barry K.W."/>
            <person name="LaButti K.M."/>
            <person name="Lapidus A."/>
            <person name="Lindquist E.A."/>
            <person name="Lucas S.M."/>
            <person name="Riley R."/>
            <person name="Salamov A.A."/>
            <person name="Hoffmeister D."/>
            <person name="Schwenk D."/>
            <person name="Hadar Y."/>
            <person name="Yarden O."/>
            <person name="de Vries R.P."/>
            <person name="Wiebenga A."/>
            <person name="Stenlid J."/>
            <person name="Eastwood D."/>
            <person name="Grigoriev I.V."/>
            <person name="Berka R.M."/>
            <person name="Blanchette R.A."/>
            <person name="Kersten P."/>
            <person name="Martinez A.T."/>
            <person name="Vicuna R."/>
            <person name="Cullen D."/>
        </authorList>
    </citation>
    <scope>NUCLEOTIDE SEQUENCE [LARGE SCALE GENOMIC DNA]</scope>
    <source>
        <strain evidence="2 3">B</strain>
    </source>
</reference>
<dbReference type="OrthoDB" id="3217075at2759"/>
<accession>M2QUE3</accession>
<feature type="region of interest" description="Disordered" evidence="1">
    <location>
        <begin position="73"/>
        <end position="132"/>
    </location>
</feature>